<gene>
    <name evidence="7" type="ORF">TKK_003562</name>
</gene>
<feature type="compositionally biased region" description="Low complexity" evidence="5">
    <location>
        <begin position="13"/>
        <end position="25"/>
    </location>
</feature>
<dbReference type="PANTHER" id="PTHR46079">
    <property type="entry name" value="FERM DOMAIN-CONTAINING PROTEIN 4"/>
    <property type="match status" value="1"/>
</dbReference>
<feature type="compositionally biased region" description="Polar residues" evidence="5">
    <location>
        <begin position="737"/>
        <end position="754"/>
    </location>
</feature>
<feature type="region of interest" description="Disordered" evidence="5">
    <location>
        <begin position="258"/>
        <end position="302"/>
    </location>
</feature>
<feature type="compositionally biased region" description="Polar residues" evidence="5">
    <location>
        <begin position="276"/>
        <end position="292"/>
    </location>
</feature>
<dbReference type="GO" id="GO:0005737">
    <property type="term" value="C:cytoplasm"/>
    <property type="evidence" value="ECO:0007669"/>
    <property type="project" value="UniProtKB-SubCell"/>
</dbReference>
<accession>A0ABD2XEE7</accession>
<keyword evidence="8" id="KW-1185">Reference proteome</keyword>
<feature type="compositionally biased region" description="Low complexity" evidence="5">
    <location>
        <begin position="716"/>
        <end position="727"/>
    </location>
</feature>
<feature type="compositionally biased region" description="Pro residues" evidence="5">
    <location>
        <begin position="620"/>
        <end position="631"/>
    </location>
</feature>
<keyword evidence="2" id="KW-0963">Cytoplasm</keyword>
<evidence type="ECO:0000259" key="6">
    <source>
        <dbReference type="Pfam" id="PF11819"/>
    </source>
</evidence>
<dbReference type="Proteomes" id="UP001627154">
    <property type="component" value="Unassembled WGS sequence"/>
</dbReference>
<name>A0ABD2XEE7_9HYME</name>
<dbReference type="InterPro" id="IPR021774">
    <property type="entry name" value="CUPID"/>
</dbReference>
<comment type="caution">
    <text evidence="7">The sequence shown here is derived from an EMBL/GenBank/DDBJ whole genome shotgun (WGS) entry which is preliminary data.</text>
</comment>
<keyword evidence="3 4" id="KW-0175">Coiled coil</keyword>
<feature type="region of interest" description="Disordered" evidence="5">
    <location>
        <begin position="486"/>
        <end position="511"/>
    </location>
</feature>
<feature type="domain" description="Cytohesin Ubiquitin Protein Inducing" evidence="6">
    <location>
        <begin position="23"/>
        <end position="131"/>
    </location>
</feature>
<dbReference type="InterPro" id="IPR047176">
    <property type="entry name" value="FRMD4A/B"/>
</dbReference>
<reference evidence="7 8" key="1">
    <citation type="journal article" date="2024" name="bioRxiv">
        <title>A reference genome for Trichogramma kaykai: A tiny desert-dwelling parasitoid wasp with competing sex-ratio distorters.</title>
        <authorList>
            <person name="Culotta J."/>
            <person name="Lindsey A.R."/>
        </authorList>
    </citation>
    <scope>NUCLEOTIDE SEQUENCE [LARGE SCALE GENOMIC DNA]</scope>
    <source>
        <strain evidence="7 8">KSX58</strain>
    </source>
</reference>
<feature type="coiled-coil region" evidence="4">
    <location>
        <begin position="36"/>
        <end position="63"/>
    </location>
</feature>
<feature type="region of interest" description="Disordered" evidence="5">
    <location>
        <begin position="526"/>
        <end position="685"/>
    </location>
</feature>
<organism evidence="7 8">
    <name type="scientific">Trichogramma kaykai</name>
    <dbReference type="NCBI Taxonomy" id="54128"/>
    <lineage>
        <taxon>Eukaryota</taxon>
        <taxon>Metazoa</taxon>
        <taxon>Ecdysozoa</taxon>
        <taxon>Arthropoda</taxon>
        <taxon>Hexapoda</taxon>
        <taxon>Insecta</taxon>
        <taxon>Pterygota</taxon>
        <taxon>Neoptera</taxon>
        <taxon>Endopterygota</taxon>
        <taxon>Hymenoptera</taxon>
        <taxon>Apocrita</taxon>
        <taxon>Proctotrupomorpha</taxon>
        <taxon>Chalcidoidea</taxon>
        <taxon>Trichogrammatidae</taxon>
        <taxon>Trichogramma</taxon>
    </lineage>
</organism>
<sequence length="754" mass="84744">MIDTSHQNMLVMATGTENAGATAAGPSKDESHAQRLQYLQQRRDALQEKLTQKNSELKKLCIEEAELTGVLPPEIPLEPGESPPTFSKRVGTNNINHSQKLINKLKTAGGPEESKLELQKQIQIDIAESALAALNDPTETKVARRKHRLQYQQSQKKLQEINAQLNFVRQSHGGISKYGHSSHSSHSSLHVQPMAKHRSKKPRPPLESSDSNPKIESHSFLQNPGVSLSPVSGSECQSPNFTSYELQDLQQSYLPGLSTSNRATYHAPSPVEEQRLNNQNNNSGYRTRSLSQARFYPERPYRHMPNTFTEEERQMHYRQLKMRREAEEVMRTQQKYQDSDGNNRRSAQLSYYESDFSTRSYERHTVHDYPLSYNQGHKSKPVLHTRDSVDNSTPPLTSSSMDSKSKTASEMPDGYWMRLNGELVWCSSDVSEMRKRQSPVSNSSALTADNRFGSLDRRKQALSHHQHSPAGDSQSRYHTVAIGSKNPVASHSRPYPIPPKVPTPDNNQKTTIPSASRMLLRTQSLGSVENWQSPPNGVSNTEDDRATPTTPSSLAPKLKEKEWYETSLDSSSPPPPPSRAPAPAVLRRHNPPLKERAPVRSNSIPANRRPKELILDEAPELPPQRPLPPVPVSRYSTEFRVKEIPAESKPSPGSQENNSTNNVETTMLSLNSPTTPGTIVQPGKYQPYREVTKPFEMSDFYKYSTKFRKQTASTIPSSAEQQQQSQSPQPPKDQPRNHPSSIQRNSTCPSYVLR</sequence>
<evidence type="ECO:0000256" key="1">
    <source>
        <dbReference type="ARBA" id="ARBA00004496"/>
    </source>
</evidence>
<feature type="compositionally biased region" description="Polar residues" evidence="5">
    <location>
        <begin position="208"/>
        <end position="240"/>
    </location>
</feature>
<dbReference type="AlphaFoldDB" id="A0ABD2XEE7"/>
<evidence type="ECO:0000256" key="3">
    <source>
        <dbReference type="ARBA" id="ARBA00023054"/>
    </source>
</evidence>
<evidence type="ECO:0000256" key="4">
    <source>
        <dbReference type="SAM" id="Coils"/>
    </source>
</evidence>
<evidence type="ECO:0000256" key="2">
    <source>
        <dbReference type="ARBA" id="ARBA00022490"/>
    </source>
</evidence>
<comment type="subcellular location">
    <subcellularLocation>
        <location evidence="1">Cytoplasm</location>
    </subcellularLocation>
</comment>
<feature type="region of interest" description="Disordered" evidence="5">
    <location>
        <begin position="1"/>
        <end position="35"/>
    </location>
</feature>
<feature type="coiled-coil region" evidence="4">
    <location>
        <begin position="144"/>
        <end position="171"/>
    </location>
</feature>
<evidence type="ECO:0000256" key="5">
    <source>
        <dbReference type="SAM" id="MobiDB-lite"/>
    </source>
</evidence>
<feature type="region of interest" description="Disordered" evidence="5">
    <location>
        <begin position="708"/>
        <end position="754"/>
    </location>
</feature>
<proteinExistence type="predicted"/>
<feature type="region of interest" description="Disordered" evidence="5">
    <location>
        <begin position="173"/>
        <end position="240"/>
    </location>
</feature>
<feature type="region of interest" description="Disordered" evidence="5">
    <location>
        <begin position="367"/>
        <end position="409"/>
    </location>
</feature>
<dbReference type="Pfam" id="PF11819">
    <property type="entry name" value="CUPID"/>
    <property type="match status" value="1"/>
</dbReference>
<feature type="compositionally biased region" description="Low complexity" evidence="5">
    <location>
        <begin position="397"/>
        <end position="409"/>
    </location>
</feature>
<evidence type="ECO:0000313" key="7">
    <source>
        <dbReference type="EMBL" id="KAL3403614.1"/>
    </source>
</evidence>
<evidence type="ECO:0000313" key="8">
    <source>
        <dbReference type="Proteomes" id="UP001627154"/>
    </source>
</evidence>
<dbReference type="EMBL" id="JBJJXI010000029">
    <property type="protein sequence ID" value="KAL3403614.1"/>
    <property type="molecule type" value="Genomic_DNA"/>
</dbReference>
<protein>
    <recommendedName>
        <fullName evidence="6">Cytohesin Ubiquitin Protein Inducing domain-containing protein</fullName>
    </recommendedName>
</protein>
<feature type="region of interest" description="Disordered" evidence="5">
    <location>
        <begin position="326"/>
        <end position="346"/>
    </location>
</feature>
<feature type="compositionally biased region" description="Polar residues" evidence="5">
    <location>
        <begin position="651"/>
        <end position="678"/>
    </location>
</feature>
<feature type="compositionally biased region" description="Polar residues" evidence="5">
    <location>
        <begin position="526"/>
        <end position="540"/>
    </location>
</feature>
<feature type="compositionally biased region" description="Low complexity" evidence="5">
    <location>
        <begin position="173"/>
        <end position="190"/>
    </location>
</feature>
<dbReference type="PANTHER" id="PTHR46079:SF2">
    <property type="entry name" value="FERM DOMAIN-CONTAINING PROTEIN"/>
    <property type="match status" value="1"/>
</dbReference>
<feature type="compositionally biased region" description="Basic and acidic residues" evidence="5">
    <location>
        <begin position="637"/>
        <end position="646"/>
    </location>
</feature>